<name>A0AAP9Y337_BURGL</name>
<dbReference type="RefSeq" id="WP_015876030.1">
    <property type="nucleotide sequence ID" value="NZ_CP033641.1"/>
</dbReference>
<dbReference type="Proteomes" id="UP000594892">
    <property type="component" value="Chromosome 2"/>
</dbReference>
<evidence type="ECO:0008006" key="3">
    <source>
        <dbReference type="Google" id="ProtNLM"/>
    </source>
</evidence>
<reference evidence="1 2" key="1">
    <citation type="submission" date="2020-12" db="EMBL/GenBank/DDBJ databases">
        <title>FDA dAtabase for Regulatory Grade micrObial Sequences (FDA-ARGOS): Supporting development and validation of Infectious Disease Dx tests.</title>
        <authorList>
            <person name="Minogue T."/>
            <person name="Wolcott M."/>
            <person name="Wasieloski L."/>
            <person name="Aguilar W."/>
            <person name="Moore D."/>
            <person name="Jaissle J."/>
            <person name="Tallon L."/>
            <person name="Sadzewicz L."/>
            <person name="Zhao X."/>
            <person name="Boylan J."/>
            <person name="Ott S."/>
            <person name="Bowen H."/>
            <person name="Vavikolanu K."/>
            <person name="Mehta A."/>
            <person name="Aluvathingal J."/>
            <person name="Nadendla S."/>
            <person name="Yan Y."/>
            <person name="Sichtig H."/>
        </authorList>
    </citation>
    <scope>NUCLEOTIDE SEQUENCE [LARGE SCALE GENOMIC DNA]</scope>
    <source>
        <strain evidence="1 2">FDAARGOS_949</strain>
    </source>
</reference>
<evidence type="ECO:0000313" key="2">
    <source>
        <dbReference type="Proteomes" id="UP000594892"/>
    </source>
</evidence>
<dbReference type="EMBL" id="CP065601">
    <property type="protein sequence ID" value="QPQ93228.1"/>
    <property type="molecule type" value="Genomic_DNA"/>
</dbReference>
<protein>
    <recommendedName>
        <fullName evidence="3">Phage tail protein</fullName>
    </recommendedName>
</protein>
<accession>A0AAP9Y337</accession>
<dbReference type="AlphaFoldDB" id="A0AAP9Y337"/>
<evidence type="ECO:0000313" key="1">
    <source>
        <dbReference type="EMBL" id="QPQ93228.1"/>
    </source>
</evidence>
<proteinExistence type="predicted"/>
<dbReference type="GeneID" id="45698297"/>
<sequence length="666" mass="66905">MGTMIYQYGQLNTAGAMAPGAYVQIVKPPPVVAGVATNGYGLVGVASWGPVNSPVVTGSPQANQSNWGAVTNRQRDLATAIAIAFAIGQYNNVAVRVTDGTDTAATGTLKDASNAVGATLTGYYTGSLGNSLVATPSTGTKPNSYKVTLALPGFQPEIFDNITQGVSGATVTPGTGFTSVPNLAISAPQAAGGVQAAGNASLKVVSANVSGGGANGGSGFVTGDTVTLANGVVLGVTASSGAITALSVTNGGTLTGGSVPTNPSAPQSTSGAGTGALINLVWGLGPVSITNPGNGYTSATATLSGGGAGTGGAVTLATSIWLNLVNAINQGQSGVRGPSQLVVATIGTSAAAPALTAVTLSGGTDGAAGVTDATLVGTNTTPPTGMYALQSAGVQTMNLVDHSTSSQWSTMAAFAQQFGLFGAAQGQPGQSIATVSTNLNTAGVDTYGLKCLVGDWVYWQDTLNNVQRLVGPATIWGPMRANLAPNQSTLNKPVLGIVGTQRSVQEVPYSGPETLSAVQARLDFLANPAPGGNYFAFQTDRNVSSDAATNSEAYTTMTNFLALTLAANYGFVVGNPQTDNLRTEVRDSITSFLTNLWLVSQYIGDVNNPQAVPFKVTLDASNNPDAQVAIGLMQCLVVVKFQSIVREFLISLQGGSTVQVTVSNGS</sequence>
<gene>
    <name evidence="1" type="ORF">I6H06_13185</name>
</gene>
<organism evidence="1 2">
    <name type="scientific">Burkholderia glumae</name>
    <name type="common">Pseudomonas glumae</name>
    <dbReference type="NCBI Taxonomy" id="337"/>
    <lineage>
        <taxon>Bacteria</taxon>
        <taxon>Pseudomonadati</taxon>
        <taxon>Pseudomonadota</taxon>
        <taxon>Betaproteobacteria</taxon>
        <taxon>Burkholderiales</taxon>
        <taxon>Burkholderiaceae</taxon>
        <taxon>Burkholderia</taxon>
    </lineage>
</organism>